<dbReference type="PANTHER" id="PTHR37826">
    <property type="entry name" value="FLOTILLIN BAND_7_5 DOMAIN PROTEIN"/>
    <property type="match status" value="1"/>
</dbReference>
<organism evidence="2 3">
    <name type="scientific">Actinotalea ferrariae CF5-4</name>
    <dbReference type="NCBI Taxonomy" id="948458"/>
    <lineage>
        <taxon>Bacteria</taxon>
        <taxon>Bacillati</taxon>
        <taxon>Actinomycetota</taxon>
        <taxon>Actinomycetes</taxon>
        <taxon>Micrococcales</taxon>
        <taxon>Cellulomonadaceae</taxon>
        <taxon>Actinotalea</taxon>
    </lineage>
</organism>
<feature type="domain" description="SHOCT" evidence="1">
    <location>
        <begin position="368"/>
        <end position="393"/>
    </location>
</feature>
<gene>
    <name evidence="2" type="ORF">N866_08535</name>
</gene>
<dbReference type="EMBL" id="AXCW01000240">
    <property type="protein sequence ID" value="EYR62438.1"/>
    <property type="molecule type" value="Genomic_DNA"/>
</dbReference>
<dbReference type="Pfam" id="PF09851">
    <property type="entry name" value="SHOCT"/>
    <property type="match status" value="1"/>
</dbReference>
<dbReference type="InterPro" id="IPR018649">
    <property type="entry name" value="SHOCT"/>
</dbReference>
<evidence type="ECO:0000313" key="3">
    <source>
        <dbReference type="Proteomes" id="UP000019753"/>
    </source>
</evidence>
<name>A0A021VMW0_9CELL</name>
<dbReference type="RefSeq" id="WP_034227964.1">
    <property type="nucleotide sequence ID" value="NZ_AXCW01000240.1"/>
</dbReference>
<proteinExistence type="predicted"/>
<dbReference type="InterPro" id="IPR033880">
    <property type="entry name" value="SPFH_YdjI"/>
</dbReference>
<protein>
    <submittedName>
        <fullName evidence="2">Virion core protein (Lumpy skin disease virus)</fullName>
    </submittedName>
</protein>
<dbReference type="Proteomes" id="UP000019753">
    <property type="component" value="Unassembled WGS sequence"/>
</dbReference>
<evidence type="ECO:0000313" key="2">
    <source>
        <dbReference type="EMBL" id="EYR62438.1"/>
    </source>
</evidence>
<dbReference type="OrthoDB" id="9764015at2"/>
<dbReference type="CDD" id="cd03408">
    <property type="entry name" value="SPFH_like_u1"/>
    <property type="match status" value="1"/>
</dbReference>
<sequence>MGLFKAAAFDALHGVLADQWKDFYTVPDGLPPTAALFAAVRRSTDSGRGVNTSGSDGVISNGSRIVVPEGYAVVLLQDGGVTGLVTEPGGYEWRSDAPDSRSVFAGDGLVGPLKASWDRFRFGGRPQAQQHAFFVSMKELPNNRFGTASEIYWDDAYLSAQAGAVVRGTYTLRIADPILFIRNWVPAQYLRPGVVFDFADPRNDAAAQLFHEVVGCIAQALSIYTNDPSNGNRITRIQQDVVGVAQSLSDAVERAYRWRSTRGLEVVSTAILGLEYDEPTRELLRTVQRADALLGARGNSNMQASVAAGLHAAGESGGAAGMLGLAIAAGASGAAGLQQPSTAAPSAVVTEATSAASLSDESDPVASLTKFKQLLDAGLITQADYDAAKAKVLGL</sequence>
<reference evidence="2 3" key="1">
    <citation type="submission" date="2014-01" db="EMBL/GenBank/DDBJ databases">
        <title>Actinotalea ferrariae CF5-4.</title>
        <authorList>
            <person name="Chen F."/>
            <person name="Li Y."/>
            <person name="Wang G."/>
        </authorList>
    </citation>
    <scope>NUCLEOTIDE SEQUENCE [LARGE SCALE GENOMIC DNA]</scope>
    <source>
        <strain evidence="2 3">CF5-4</strain>
    </source>
</reference>
<dbReference type="PANTHER" id="PTHR37826:SF2">
    <property type="entry name" value="ZINC-RIBBON DOMAIN-CONTAINING PROTEIN"/>
    <property type="match status" value="1"/>
</dbReference>
<evidence type="ECO:0000259" key="1">
    <source>
        <dbReference type="Pfam" id="PF09851"/>
    </source>
</evidence>
<keyword evidence="3" id="KW-1185">Reference proteome</keyword>
<comment type="caution">
    <text evidence="2">The sequence shown here is derived from an EMBL/GenBank/DDBJ whole genome shotgun (WGS) entry which is preliminary data.</text>
</comment>
<dbReference type="AlphaFoldDB" id="A0A021VMW0"/>
<accession>A0A021VMW0</accession>